<dbReference type="Proteomes" id="UP000499080">
    <property type="component" value="Unassembled WGS sequence"/>
</dbReference>
<name>A0A4Y2X9N8_ARAVE</name>
<keyword evidence="2" id="KW-1185">Reference proteome</keyword>
<gene>
    <name evidence="1" type="ORF">AVEN_112108_1</name>
</gene>
<comment type="caution">
    <text evidence="1">The sequence shown here is derived from an EMBL/GenBank/DDBJ whole genome shotgun (WGS) entry which is preliminary data.</text>
</comment>
<proteinExistence type="predicted"/>
<protein>
    <submittedName>
        <fullName evidence="1">Uncharacterized protein</fullName>
    </submittedName>
</protein>
<accession>A0A4Y2X9N8</accession>
<organism evidence="1 2">
    <name type="scientific">Araneus ventricosus</name>
    <name type="common">Orbweaver spider</name>
    <name type="synonym">Epeira ventricosa</name>
    <dbReference type="NCBI Taxonomy" id="182803"/>
    <lineage>
        <taxon>Eukaryota</taxon>
        <taxon>Metazoa</taxon>
        <taxon>Ecdysozoa</taxon>
        <taxon>Arthropoda</taxon>
        <taxon>Chelicerata</taxon>
        <taxon>Arachnida</taxon>
        <taxon>Araneae</taxon>
        <taxon>Araneomorphae</taxon>
        <taxon>Entelegynae</taxon>
        <taxon>Araneoidea</taxon>
        <taxon>Araneidae</taxon>
        <taxon>Araneus</taxon>
    </lineage>
</organism>
<evidence type="ECO:0000313" key="1">
    <source>
        <dbReference type="EMBL" id="GBO44632.1"/>
    </source>
</evidence>
<evidence type="ECO:0000313" key="2">
    <source>
        <dbReference type="Proteomes" id="UP000499080"/>
    </source>
</evidence>
<dbReference type="AlphaFoldDB" id="A0A4Y2X9N8"/>
<dbReference type="EMBL" id="BGPR01071429">
    <property type="protein sequence ID" value="GBO44632.1"/>
    <property type="molecule type" value="Genomic_DNA"/>
</dbReference>
<reference evidence="1 2" key="1">
    <citation type="journal article" date="2019" name="Sci. Rep.">
        <title>Orb-weaving spider Araneus ventricosus genome elucidates the spidroin gene catalogue.</title>
        <authorList>
            <person name="Kono N."/>
            <person name="Nakamura H."/>
            <person name="Ohtoshi R."/>
            <person name="Moran D.A.P."/>
            <person name="Shinohara A."/>
            <person name="Yoshida Y."/>
            <person name="Fujiwara M."/>
            <person name="Mori M."/>
            <person name="Tomita M."/>
            <person name="Arakawa K."/>
        </authorList>
    </citation>
    <scope>NUCLEOTIDE SEQUENCE [LARGE SCALE GENOMIC DNA]</scope>
</reference>
<sequence>MRKVGQIDIKPLQASITITFRLFKLCCGYEETSEDAPQLSAVLFTTPSVRCPTFIEGGNFYMWLTKAKSITLDCLRNLVQSNFKTLIGGYQYSRCWNRW</sequence>